<dbReference type="AlphaFoldDB" id="A0AAU8TF36"/>
<reference evidence="2 3" key="1">
    <citation type="journal article" date="2015" name="Genome Announc.">
        <title>Complete genome sequences for 59 burkholderia isolates, both pathogenic and near neighbor.</title>
        <authorList>
            <person name="Johnson S.L."/>
            <person name="Bishop-Lilly K.A."/>
            <person name="Ladner J.T."/>
            <person name="Daligault H.E."/>
            <person name="Davenport K.W."/>
            <person name="Jaissle J."/>
            <person name="Frey K.G."/>
            <person name="Koroleva G.I."/>
            <person name="Bruce D.C."/>
            <person name="Coyne S.R."/>
            <person name="Broomall S.M."/>
            <person name="Li P.E."/>
            <person name="Teshima H."/>
            <person name="Gibbons H.S."/>
            <person name="Palacios G.F."/>
            <person name="Rosenzweig C.N."/>
            <person name="Redden C.L."/>
            <person name="Xu Y."/>
            <person name="Minogue T.D."/>
            <person name="Chain P.S."/>
        </authorList>
    </citation>
    <scope>NUCLEOTIDE SEQUENCE [LARGE SCALE GENOMIC DNA]</scope>
    <source>
        <strain evidence="2 3">ATCC BAA-463</strain>
    </source>
</reference>
<sequence>MELAKIRQAVAEMRGRLDTLITQINALEKERACAAENGTVYEIDELACRVVDELEKRLKSKVPIEHALWSTGEIGEYLQRPAQVVRDRVVCLPGFPEAIRLPNVGGIGRAHPRWKAMEVIEWVESHQSARIGRPRKRG</sequence>
<dbReference type="RefSeq" id="WP_235429662.1">
    <property type="nucleotide sequence ID" value="NZ_CP010026.1"/>
</dbReference>
<evidence type="ECO:0000313" key="3">
    <source>
        <dbReference type="Proteomes" id="UP000032614"/>
    </source>
</evidence>
<dbReference type="Proteomes" id="UP000032614">
    <property type="component" value="Chromosome 1"/>
</dbReference>
<evidence type="ECO:0000256" key="1">
    <source>
        <dbReference type="SAM" id="Coils"/>
    </source>
</evidence>
<protein>
    <recommendedName>
        <fullName evidence="4">DNA-binding protein</fullName>
    </recommendedName>
</protein>
<dbReference type="EMBL" id="CP010026">
    <property type="protein sequence ID" value="AJZ58940.1"/>
    <property type="molecule type" value="Genomic_DNA"/>
</dbReference>
<feature type="coiled-coil region" evidence="1">
    <location>
        <begin position="10"/>
        <end position="37"/>
    </location>
</feature>
<evidence type="ECO:0000313" key="2">
    <source>
        <dbReference type="EMBL" id="AJZ58940.1"/>
    </source>
</evidence>
<name>A0AAU8TF36_9BURK</name>
<organism evidence="2 3">
    <name type="scientific">Paraburkholderia fungorum</name>
    <dbReference type="NCBI Taxonomy" id="134537"/>
    <lineage>
        <taxon>Bacteria</taxon>
        <taxon>Pseudomonadati</taxon>
        <taxon>Pseudomonadota</taxon>
        <taxon>Betaproteobacteria</taxon>
        <taxon>Burkholderiales</taxon>
        <taxon>Burkholderiaceae</taxon>
        <taxon>Paraburkholderia</taxon>
    </lineage>
</organism>
<dbReference type="GeneID" id="66514625"/>
<gene>
    <name evidence="2" type="ORF">OI25_614</name>
</gene>
<proteinExistence type="predicted"/>
<evidence type="ECO:0008006" key="4">
    <source>
        <dbReference type="Google" id="ProtNLM"/>
    </source>
</evidence>
<dbReference type="KEGG" id="bfn:OI25_614"/>
<keyword evidence="1" id="KW-0175">Coiled coil</keyword>
<accession>A0AAU8TF36</accession>